<name>A0A6L2J5D2_TANCI</name>
<dbReference type="EMBL" id="BKCJ010000223">
    <property type="protein sequence ID" value="GEU31155.1"/>
    <property type="molecule type" value="Genomic_DNA"/>
</dbReference>
<evidence type="ECO:0000313" key="1">
    <source>
        <dbReference type="EMBL" id="GEU31155.1"/>
    </source>
</evidence>
<sequence length="196" mass="21179">MNMMTGKGDSSVSSDSPIVHLVAINLNPTPNVVGRSESNMEFKYKAFNTTLTSVKGVADFFGVPFKTHTIPDLGGSPKRFTIINPELGVAEKPKMMSANSFDPVITKPTGASARDQPKVNSNFRPLVVDPVFDGVNISIPRKVVKKDNITSPKSFSALNVEEAEEEEAVENMYDEMTNIFPNTKTGESSSFMAAAG</sequence>
<proteinExistence type="predicted"/>
<accession>A0A6L2J5D2</accession>
<dbReference type="AlphaFoldDB" id="A0A6L2J5D2"/>
<organism evidence="1">
    <name type="scientific">Tanacetum cinerariifolium</name>
    <name type="common">Dalmatian daisy</name>
    <name type="synonym">Chrysanthemum cinerariifolium</name>
    <dbReference type="NCBI Taxonomy" id="118510"/>
    <lineage>
        <taxon>Eukaryota</taxon>
        <taxon>Viridiplantae</taxon>
        <taxon>Streptophyta</taxon>
        <taxon>Embryophyta</taxon>
        <taxon>Tracheophyta</taxon>
        <taxon>Spermatophyta</taxon>
        <taxon>Magnoliopsida</taxon>
        <taxon>eudicotyledons</taxon>
        <taxon>Gunneridae</taxon>
        <taxon>Pentapetalae</taxon>
        <taxon>asterids</taxon>
        <taxon>campanulids</taxon>
        <taxon>Asterales</taxon>
        <taxon>Asteraceae</taxon>
        <taxon>Asteroideae</taxon>
        <taxon>Anthemideae</taxon>
        <taxon>Anthemidinae</taxon>
        <taxon>Tanacetum</taxon>
    </lineage>
</organism>
<protein>
    <submittedName>
        <fullName evidence="1">Uncharacterized protein</fullName>
    </submittedName>
</protein>
<reference evidence="1" key="1">
    <citation type="journal article" date="2019" name="Sci. Rep.">
        <title>Draft genome of Tanacetum cinerariifolium, the natural source of mosquito coil.</title>
        <authorList>
            <person name="Yamashiro T."/>
            <person name="Shiraishi A."/>
            <person name="Satake H."/>
            <person name="Nakayama K."/>
        </authorList>
    </citation>
    <scope>NUCLEOTIDE SEQUENCE</scope>
</reference>
<comment type="caution">
    <text evidence="1">The sequence shown here is derived from an EMBL/GenBank/DDBJ whole genome shotgun (WGS) entry which is preliminary data.</text>
</comment>
<gene>
    <name evidence="1" type="ORF">Tci_003133</name>
</gene>